<dbReference type="STRING" id="1817883.A3G31_05400"/>
<dbReference type="Pfam" id="PF13231">
    <property type="entry name" value="PMT_2"/>
    <property type="match status" value="1"/>
</dbReference>
<evidence type="ECO:0000256" key="1">
    <source>
        <dbReference type="ARBA" id="ARBA00004651"/>
    </source>
</evidence>
<dbReference type="EMBL" id="MGDI01000016">
    <property type="protein sequence ID" value="OGL54198.1"/>
    <property type="molecule type" value="Genomic_DNA"/>
</dbReference>
<dbReference type="GO" id="GO:0016763">
    <property type="term" value="F:pentosyltransferase activity"/>
    <property type="evidence" value="ECO:0007669"/>
    <property type="project" value="TreeGrafter"/>
</dbReference>
<evidence type="ECO:0000256" key="6">
    <source>
        <dbReference type="ARBA" id="ARBA00022989"/>
    </source>
</evidence>
<reference evidence="10 11" key="1">
    <citation type="journal article" date="2016" name="Nat. Commun.">
        <title>Thousands of microbial genomes shed light on interconnected biogeochemical processes in an aquifer system.</title>
        <authorList>
            <person name="Anantharaman K."/>
            <person name="Brown C.T."/>
            <person name="Hug L.A."/>
            <person name="Sharon I."/>
            <person name="Castelle C.J."/>
            <person name="Probst A.J."/>
            <person name="Thomas B.C."/>
            <person name="Singh A."/>
            <person name="Wilkins M.J."/>
            <person name="Karaoz U."/>
            <person name="Brodie E.L."/>
            <person name="Williams K.H."/>
            <person name="Hubbard S.S."/>
            <person name="Banfield J.F."/>
        </authorList>
    </citation>
    <scope>NUCLEOTIDE SEQUENCE [LARGE SCALE GENOMIC DNA]</scope>
</reference>
<dbReference type="GO" id="GO:0009103">
    <property type="term" value="P:lipopolysaccharide biosynthetic process"/>
    <property type="evidence" value="ECO:0007669"/>
    <property type="project" value="UniProtKB-ARBA"/>
</dbReference>
<keyword evidence="7 8" id="KW-0472">Membrane</keyword>
<evidence type="ECO:0000256" key="8">
    <source>
        <dbReference type="SAM" id="Phobius"/>
    </source>
</evidence>
<feature type="transmembrane region" description="Helical" evidence="8">
    <location>
        <begin position="355"/>
        <end position="371"/>
    </location>
</feature>
<dbReference type="Proteomes" id="UP000178082">
    <property type="component" value="Unassembled WGS sequence"/>
</dbReference>
<feature type="transmembrane region" description="Helical" evidence="8">
    <location>
        <begin position="329"/>
        <end position="348"/>
    </location>
</feature>
<keyword evidence="6 8" id="KW-1133">Transmembrane helix</keyword>
<evidence type="ECO:0000256" key="3">
    <source>
        <dbReference type="ARBA" id="ARBA00022676"/>
    </source>
</evidence>
<sequence>MPLITLKNLGYHLNMDKNHRKTIPLFSTKFFNFIALAFILIYFLLIATYSYYHYPVGQQMNVEHDFYNWYAPDAKKILNGNLWSIEFYDLKGIGYHFILALVTFATGDIFVSGKIISVIFSALSLFLIYKIFSSSFNPLTGILIILGTMANNFFIISSYTVGTDMFFLFLVFAAINSLCTEKVSKTYRLLLAGFFSGYAYFTRYNGIFLLLPVILYLFFLDEEKEGFREKTKKLSFYLASFFLTIAPWHIFLYLKTGNPFFNRSYRNLAYDFIYEGYINKDFYWQYLADNFHSASDVFFYNPVSFSYKLLEHFFSHFNNQINSLLFSQSLKYVTVLGIAYFLIGAIGGKLSKKEIFIFLFAASYYLIMLFIHYEDRYFIFLIPFFIYFAAHLFLNVFNKHLSEKSFLFLRIIAFLLLIIYSSKDAIAFNQKRASWLPTEILYFGDFLKFISHEDNLLICRSPNITFYGGVRYREIPLVSSVDELVKFALKKKASFIYFSNLEMKSRPQLETLLYHKSKYPYLYPIMEWNGENKKGVLYYVTEDSTLASFLPSEKTPFFREDILTELFSKRDKNEKWSLEVKGLLKISQNGNYILAFSGEGLEMEIDEKKIFQPDGGINNSSFYKKGIMFDTGYHFINISVKISRNSIFPSGLFWEKPDGKREKVSKKNLLIEKVILKPL</sequence>
<keyword evidence="2" id="KW-1003">Cell membrane</keyword>
<feature type="transmembrane region" description="Helical" evidence="8">
    <location>
        <begin position="207"/>
        <end position="222"/>
    </location>
</feature>
<proteinExistence type="predicted"/>
<gene>
    <name evidence="10" type="ORF">A3G31_05400</name>
</gene>
<accession>A0A1F7SLU1</accession>
<feature type="domain" description="Glycosyltransferase RgtA/B/C/D-like" evidence="9">
    <location>
        <begin position="93"/>
        <end position="248"/>
    </location>
</feature>
<evidence type="ECO:0000256" key="4">
    <source>
        <dbReference type="ARBA" id="ARBA00022679"/>
    </source>
</evidence>
<keyword evidence="3" id="KW-0328">Glycosyltransferase</keyword>
<keyword evidence="4" id="KW-0808">Transferase</keyword>
<dbReference type="InterPro" id="IPR050297">
    <property type="entry name" value="LipidA_mod_glycosyltrf_83"/>
</dbReference>
<evidence type="ECO:0000259" key="9">
    <source>
        <dbReference type="Pfam" id="PF13231"/>
    </source>
</evidence>
<feature type="transmembrane region" description="Helical" evidence="8">
    <location>
        <begin position="234"/>
        <end position="254"/>
    </location>
</feature>
<dbReference type="PANTHER" id="PTHR33908">
    <property type="entry name" value="MANNOSYLTRANSFERASE YKCB-RELATED"/>
    <property type="match status" value="1"/>
</dbReference>
<feature type="transmembrane region" description="Helical" evidence="8">
    <location>
        <begin position="153"/>
        <end position="174"/>
    </location>
</feature>
<dbReference type="PANTHER" id="PTHR33908:SF11">
    <property type="entry name" value="MEMBRANE PROTEIN"/>
    <property type="match status" value="1"/>
</dbReference>
<comment type="caution">
    <text evidence="10">The sequence shown here is derived from an EMBL/GenBank/DDBJ whole genome shotgun (WGS) entry which is preliminary data.</text>
</comment>
<dbReference type="InterPro" id="IPR038731">
    <property type="entry name" value="RgtA/B/C-like"/>
</dbReference>
<feature type="transmembrane region" description="Helical" evidence="8">
    <location>
        <begin position="406"/>
        <end position="422"/>
    </location>
</feature>
<organism evidence="10 11">
    <name type="scientific">Candidatus Schekmanbacteria bacterium RIFCSPLOWO2_12_FULL_38_15</name>
    <dbReference type="NCBI Taxonomy" id="1817883"/>
    <lineage>
        <taxon>Bacteria</taxon>
        <taxon>Candidatus Schekmaniibacteriota</taxon>
    </lineage>
</organism>
<feature type="transmembrane region" description="Helical" evidence="8">
    <location>
        <begin position="93"/>
        <end position="111"/>
    </location>
</feature>
<feature type="transmembrane region" description="Helical" evidence="8">
    <location>
        <begin position="123"/>
        <end position="147"/>
    </location>
</feature>
<feature type="transmembrane region" description="Helical" evidence="8">
    <location>
        <begin position="30"/>
        <end position="52"/>
    </location>
</feature>
<evidence type="ECO:0000256" key="5">
    <source>
        <dbReference type="ARBA" id="ARBA00022692"/>
    </source>
</evidence>
<evidence type="ECO:0000313" key="10">
    <source>
        <dbReference type="EMBL" id="OGL54198.1"/>
    </source>
</evidence>
<comment type="subcellular location">
    <subcellularLocation>
        <location evidence="1">Cell membrane</location>
        <topology evidence="1">Multi-pass membrane protein</topology>
    </subcellularLocation>
</comment>
<dbReference type="AlphaFoldDB" id="A0A1F7SLU1"/>
<dbReference type="GO" id="GO:0005886">
    <property type="term" value="C:plasma membrane"/>
    <property type="evidence" value="ECO:0007669"/>
    <property type="project" value="UniProtKB-SubCell"/>
</dbReference>
<protein>
    <recommendedName>
        <fullName evidence="9">Glycosyltransferase RgtA/B/C/D-like domain-containing protein</fullName>
    </recommendedName>
</protein>
<name>A0A1F7SLU1_9BACT</name>
<feature type="transmembrane region" description="Helical" evidence="8">
    <location>
        <begin position="377"/>
        <end position="394"/>
    </location>
</feature>
<keyword evidence="5 8" id="KW-0812">Transmembrane</keyword>
<evidence type="ECO:0000313" key="11">
    <source>
        <dbReference type="Proteomes" id="UP000178082"/>
    </source>
</evidence>
<evidence type="ECO:0000256" key="7">
    <source>
        <dbReference type="ARBA" id="ARBA00023136"/>
    </source>
</evidence>
<evidence type="ECO:0000256" key="2">
    <source>
        <dbReference type="ARBA" id="ARBA00022475"/>
    </source>
</evidence>